<name>A0A9Q8UT77_PASFU</name>
<gene>
    <name evidence="1" type="ORF">CLAFUR5_09748</name>
</gene>
<protein>
    <submittedName>
        <fullName evidence="1">Uncharacterized protein</fullName>
    </submittedName>
</protein>
<dbReference type="GeneID" id="71989626"/>
<dbReference type="RefSeq" id="XP_047765929.1">
    <property type="nucleotide sequence ID" value="XM_047908896.1"/>
</dbReference>
<evidence type="ECO:0000313" key="1">
    <source>
        <dbReference type="EMBL" id="UJO21563.1"/>
    </source>
</evidence>
<dbReference type="Proteomes" id="UP000756132">
    <property type="component" value="Chromosome 9"/>
</dbReference>
<dbReference type="EMBL" id="CP090171">
    <property type="protein sequence ID" value="UJO21563.1"/>
    <property type="molecule type" value="Genomic_DNA"/>
</dbReference>
<organism evidence="1 2">
    <name type="scientific">Passalora fulva</name>
    <name type="common">Tomato leaf mold</name>
    <name type="synonym">Cladosporium fulvum</name>
    <dbReference type="NCBI Taxonomy" id="5499"/>
    <lineage>
        <taxon>Eukaryota</taxon>
        <taxon>Fungi</taxon>
        <taxon>Dikarya</taxon>
        <taxon>Ascomycota</taxon>
        <taxon>Pezizomycotina</taxon>
        <taxon>Dothideomycetes</taxon>
        <taxon>Dothideomycetidae</taxon>
        <taxon>Mycosphaerellales</taxon>
        <taxon>Mycosphaerellaceae</taxon>
        <taxon>Fulvia</taxon>
    </lineage>
</organism>
<accession>A0A9Q8UT77</accession>
<dbReference type="AlphaFoldDB" id="A0A9Q8UT77"/>
<reference evidence="1" key="2">
    <citation type="journal article" date="2022" name="Microb. Genom.">
        <title>A chromosome-scale genome assembly of the tomato pathogen Cladosporium fulvum reveals a compartmentalized genome architecture and the presence of a dispensable chromosome.</title>
        <authorList>
            <person name="Zaccaron A.Z."/>
            <person name="Chen L.H."/>
            <person name="Samaras A."/>
            <person name="Stergiopoulos I."/>
        </authorList>
    </citation>
    <scope>NUCLEOTIDE SEQUENCE</scope>
    <source>
        <strain evidence="1">Race5_Kim</strain>
    </source>
</reference>
<reference evidence="1" key="1">
    <citation type="submission" date="2021-12" db="EMBL/GenBank/DDBJ databases">
        <authorList>
            <person name="Zaccaron A."/>
            <person name="Stergiopoulos I."/>
        </authorList>
    </citation>
    <scope>NUCLEOTIDE SEQUENCE</scope>
    <source>
        <strain evidence="1">Race5_Kim</strain>
    </source>
</reference>
<dbReference type="KEGG" id="ffu:CLAFUR5_09748"/>
<proteinExistence type="predicted"/>
<evidence type="ECO:0000313" key="2">
    <source>
        <dbReference type="Proteomes" id="UP000756132"/>
    </source>
</evidence>
<sequence length="301" mass="34707">MVYILQLRQYVGTQFTFGRKSACKETDWWKISQYLEESNQKLVRQRIMSCGRQKHSQVLSKPRMAMTSSRFTFTMFSCPAGISPDVADHHTSTQARRPAELLYRQPARKSPQIPPRTIDPYTLDEVPQSLEYARLGVKYSPGRSDAEVQAASKSFAIFFRRLEGHVLDLGISQDECAKWNNELSTPDSPMPVPYAFTTISHERCGKTLIMHLGPFNEVHVRATFVNATGTNYWAIEVTVAERRPRLEGIRQELWKVLQGCVALAHDKGARVIRLDDFVRRTFKKLDRKLDSFQWYHVLDHV</sequence>
<keyword evidence="2" id="KW-1185">Reference proteome</keyword>